<dbReference type="EMBL" id="JQJD01000010">
    <property type="protein sequence ID" value="KGN82506.1"/>
    <property type="molecule type" value="Genomic_DNA"/>
</dbReference>
<evidence type="ECO:0000313" key="4">
    <source>
        <dbReference type="Proteomes" id="UP000030125"/>
    </source>
</evidence>
<evidence type="ECO:0000256" key="1">
    <source>
        <dbReference type="SAM" id="Coils"/>
    </source>
</evidence>
<feature type="coiled-coil region" evidence="1">
    <location>
        <begin position="42"/>
        <end position="76"/>
    </location>
</feature>
<gene>
    <name evidence="3" type="ORF">HQ35_02850</name>
</gene>
<dbReference type="OrthoDB" id="1467719at2"/>
<feature type="transmembrane region" description="Helical" evidence="2">
    <location>
        <begin position="16"/>
        <end position="33"/>
    </location>
</feature>
<dbReference type="RefSeq" id="WP_036846314.1">
    <property type="nucleotide sequence ID" value="NZ_CALTZT010000193.1"/>
</dbReference>
<evidence type="ECO:0008006" key="5">
    <source>
        <dbReference type="Google" id="ProtNLM"/>
    </source>
</evidence>
<reference evidence="3 4" key="1">
    <citation type="submission" date="2014-08" db="EMBL/GenBank/DDBJ databases">
        <title>Porphyromonas cangingivalis strain:COT-109_OH1386 Genome sequencing.</title>
        <authorList>
            <person name="Wallis C."/>
            <person name="Deusch O."/>
            <person name="O'Flynn C."/>
            <person name="Davis I."/>
            <person name="Jospin G."/>
            <person name="Darling A.E."/>
            <person name="Coil D.A."/>
            <person name="Alexiev A."/>
            <person name="Horsfall A."/>
            <person name="Kirkwood N."/>
            <person name="Harris S."/>
            <person name="Eisen J.A."/>
        </authorList>
    </citation>
    <scope>NUCLEOTIDE SEQUENCE [LARGE SCALE GENOMIC DNA]</scope>
    <source>
        <strain evidence="4">COT-109 OH1386</strain>
    </source>
</reference>
<evidence type="ECO:0000256" key="2">
    <source>
        <dbReference type="SAM" id="Phobius"/>
    </source>
</evidence>
<keyword evidence="2" id="KW-0472">Membrane</keyword>
<accession>A0A099WYF5</accession>
<organism evidence="3 4">
    <name type="scientific">Porphyromonas cangingivalis</name>
    <dbReference type="NCBI Taxonomy" id="36874"/>
    <lineage>
        <taxon>Bacteria</taxon>
        <taxon>Pseudomonadati</taxon>
        <taxon>Bacteroidota</taxon>
        <taxon>Bacteroidia</taxon>
        <taxon>Bacteroidales</taxon>
        <taxon>Porphyromonadaceae</taxon>
        <taxon>Porphyromonas</taxon>
    </lineage>
</organism>
<sequence>MIQKKNIKDIFNRIKRLNPFAVMGVIGLLVLLYPDEDSIFSQIEYSTQLKSMTKERDRLKKQIEEDRVKLDQLRFKKSKLEKYARERFLMKADDEDLYLLKD</sequence>
<dbReference type="AlphaFoldDB" id="A0A099WYF5"/>
<proteinExistence type="predicted"/>
<dbReference type="eggNOG" id="COG2919">
    <property type="taxonomic scope" value="Bacteria"/>
</dbReference>
<name>A0A099WYF5_PORCN</name>
<dbReference type="STRING" id="36874.HQ34_05230"/>
<evidence type="ECO:0000313" key="3">
    <source>
        <dbReference type="EMBL" id="KGN82506.1"/>
    </source>
</evidence>
<dbReference type="Proteomes" id="UP000030125">
    <property type="component" value="Unassembled WGS sequence"/>
</dbReference>
<keyword evidence="4" id="KW-1185">Reference proteome</keyword>
<keyword evidence="2" id="KW-1133">Transmembrane helix</keyword>
<keyword evidence="1" id="KW-0175">Coiled coil</keyword>
<keyword evidence="2" id="KW-0812">Transmembrane</keyword>
<protein>
    <recommendedName>
        <fullName evidence="5">Septum formation initiator</fullName>
    </recommendedName>
</protein>
<comment type="caution">
    <text evidence="3">The sequence shown here is derived from an EMBL/GenBank/DDBJ whole genome shotgun (WGS) entry which is preliminary data.</text>
</comment>